<evidence type="ECO:0000313" key="2">
    <source>
        <dbReference type="Proteomes" id="UP001056120"/>
    </source>
</evidence>
<organism evidence="1 2">
    <name type="scientific">Smallanthus sonchifolius</name>
    <dbReference type="NCBI Taxonomy" id="185202"/>
    <lineage>
        <taxon>Eukaryota</taxon>
        <taxon>Viridiplantae</taxon>
        <taxon>Streptophyta</taxon>
        <taxon>Embryophyta</taxon>
        <taxon>Tracheophyta</taxon>
        <taxon>Spermatophyta</taxon>
        <taxon>Magnoliopsida</taxon>
        <taxon>eudicotyledons</taxon>
        <taxon>Gunneridae</taxon>
        <taxon>Pentapetalae</taxon>
        <taxon>asterids</taxon>
        <taxon>campanulids</taxon>
        <taxon>Asterales</taxon>
        <taxon>Asteraceae</taxon>
        <taxon>Asteroideae</taxon>
        <taxon>Heliantheae alliance</taxon>
        <taxon>Millerieae</taxon>
        <taxon>Smallanthus</taxon>
    </lineage>
</organism>
<reference evidence="1 2" key="2">
    <citation type="journal article" date="2022" name="Mol. Ecol. Resour.">
        <title>The genomes of chicory, endive, great burdock and yacon provide insights into Asteraceae paleo-polyploidization history and plant inulin production.</title>
        <authorList>
            <person name="Fan W."/>
            <person name="Wang S."/>
            <person name="Wang H."/>
            <person name="Wang A."/>
            <person name="Jiang F."/>
            <person name="Liu H."/>
            <person name="Zhao H."/>
            <person name="Xu D."/>
            <person name="Zhang Y."/>
        </authorList>
    </citation>
    <scope>NUCLEOTIDE SEQUENCE [LARGE SCALE GENOMIC DNA]</scope>
    <source>
        <strain evidence="2">cv. Yunnan</strain>
        <tissue evidence="1">Leaves</tissue>
    </source>
</reference>
<proteinExistence type="predicted"/>
<dbReference type="EMBL" id="CM042041">
    <property type="protein sequence ID" value="KAI3712714.1"/>
    <property type="molecule type" value="Genomic_DNA"/>
</dbReference>
<name>A0ACB9ARM1_9ASTR</name>
<sequence length="394" mass="43637">MVCESMAEDLSEGSASNTIKNDQFTSAEEYAPKVRKPYTITKQRERWSEEEHKKFLEALKLHGRAWRRIEEHVGTKTAVQIRSHAQKFFSKVVRESTGGDASEVKPIEIPPPRPKRKPMHPYPRKLSAPIKTGQHDRSTSPNSSGSDQEHLSPTSVLSAGGSNIFGLGDSGSPNTGSSPVSSANGVKPDFTPDENESSPPTKLESCGEEKEKESSPEIGSTQSLKLFGQTVLVTDIHRPSSPNDVCEGNMVNMIPQNLMPVGPLPCAAPVYYMQFLDENSRSSMSMAPWWSPYRTSYPSVQPSNPIKPISQDGSEMQNEDSLNTSDSESGVKEEGKKPFLLVASERSAFRKQHNKNGNKKDVCIKGFVPYKRCLEQNSHSSGEERDEQRIRLCL</sequence>
<comment type="caution">
    <text evidence="1">The sequence shown here is derived from an EMBL/GenBank/DDBJ whole genome shotgun (WGS) entry which is preliminary data.</text>
</comment>
<evidence type="ECO:0000313" key="1">
    <source>
        <dbReference type="EMBL" id="KAI3712714.1"/>
    </source>
</evidence>
<keyword evidence="2" id="KW-1185">Reference proteome</keyword>
<accession>A0ACB9ARM1</accession>
<reference evidence="2" key="1">
    <citation type="journal article" date="2022" name="Mol. Ecol. Resour.">
        <title>The genomes of chicory, endive, great burdock and yacon provide insights into Asteraceae palaeo-polyploidization history and plant inulin production.</title>
        <authorList>
            <person name="Fan W."/>
            <person name="Wang S."/>
            <person name="Wang H."/>
            <person name="Wang A."/>
            <person name="Jiang F."/>
            <person name="Liu H."/>
            <person name="Zhao H."/>
            <person name="Xu D."/>
            <person name="Zhang Y."/>
        </authorList>
    </citation>
    <scope>NUCLEOTIDE SEQUENCE [LARGE SCALE GENOMIC DNA]</scope>
    <source>
        <strain evidence="2">cv. Yunnan</strain>
    </source>
</reference>
<dbReference type="Proteomes" id="UP001056120">
    <property type="component" value="Linkage Group LG24"/>
</dbReference>
<protein>
    <submittedName>
        <fullName evidence="1">Uncharacterized protein</fullName>
    </submittedName>
</protein>
<gene>
    <name evidence="1" type="ORF">L1987_71279</name>
</gene>